<keyword evidence="1" id="KW-0732">Signal</keyword>
<evidence type="ECO:0000313" key="3">
    <source>
        <dbReference type="Proteomes" id="UP001528672"/>
    </source>
</evidence>
<dbReference type="Pfam" id="PF11231">
    <property type="entry name" value="DUF3034"/>
    <property type="match status" value="1"/>
</dbReference>
<organism evidence="2 3">
    <name type="scientific">Curvibacter microcysteis</name>
    <dbReference type="NCBI Taxonomy" id="3026419"/>
    <lineage>
        <taxon>Bacteria</taxon>
        <taxon>Pseudomonadati</taxon>
        <taxon>Pseudomonadota</taxon>
        <taxon>Betaproteobacteria</taxon>
        <taxon>Burkholderiales</taxon>
        <taxon>Comamonadaceae</taxon>
        <taxon>Curvibacter</taxon>
    </lineage>
</organism>
<comment type="caution">
    <text evidence="2">The sequence shown here is derived from an EMBL/GenBank/DDBJ whole genome shotgun (WGS) entry which is preliminary data.</text>
</comment>
<dbReference type="InterPro" id="IPR021393">
    <property type="entry name" value="DUF3034"/>
</dbReference>
<dbReference type="EMBL" id="JAQSIO010000005">
    <property type="protein sequence ID" value="MDD0815877.1"/>
    <property type="molecule type" value="Genomic_DNA"/>
</dbReference>
<feature type="chain" id="PRO_5045567444" evidence="1">
    <location>
        <begin position="29"/>
        <end position="315"/>
    </location>
</feature>
<keyword evidence="3" id="KW-1185">Reference proteome</keyword>
<name>A0ABT5MH25_9BURK</name>
<protein>
    <submittedName>
        <fullName evidence="2">DUF3034 family protein</fullName>
    </submittedName>
</protein>
<sequence length="315" mass="32989">MTFKPTPRMRSMPPLLAALCLVAGLAQAETGKLRLTGGVSSVEATAGGGITPWAVLGTQATDGEIGVSANLNRLSTNDYGLSTYGVALNLKNTLELSLGRQDLSAQPATALNALGFSVSPNPHLKMDIVGAKLHLMGNAVLDSDNWLPEVAVGLQYKSTQAGSLKPVLDFLGAKTSGTDVYVAATKLFLEQGLLLNATLRYTNANQGGLLGFGSAAPGRNSRSLNPELAVAYLLRKDLAIGAEYRFMPNNLEALGRAAGLGSGLRQDDWKDIFVAWAPTKNVSLTGAYVDLGQVVPGVTGGRKQRGLYLSGQVAY</sequence>
<evidence type="ECO:0000313" key="2">
    <source>
        <dbReference type="EMBL" id="MDD0815877.1"/>
    </source>
</evidence>
<feature type="signal peptide" evidence="1">
    <location>
        <begin position="1"/>
        <end position="28"/>
    </location>
</feature>
<reference evidence="2 3" key="1">
    <citation type="submission" date="2023-02" db="EMBL/GenBank/DDBJ databases">
        <title>Bacterial whole genome sequence for Curvibacter sp. HBC28.</title>
        <authorList>
            <person name="Le V."/>
            <person name="Ko S.-R."/>
            <person name="Ahn C.-Y."/>
            <person name="Oh H.-M."/>
        </authorList>
    </citation>
    <scope>NUCLEOTIDE SEQUENCE [LARGE SCALE GENOMIC DNA]</scope>
    <source>
        <strain evidence="2 3">HBC28</strain>
    </source>
</reference>
<proteinExistence type="predicted"/>
<accession>A0ABT5MH25</accession>
<gene>
    <name evidence="2" type="ORF">PSQ39_14665</name>
</gene>
<evidence type="ECO:0000256" key="1">
    <source>
        <dbReference type="SAM" id="SignalP"/>
    </source>
</evidence>
<dbReference type="Proteomes" id="UP001528672">
    <property type="component" value="Unassembled WGS sequence"/>
</dbReference>